<dbReference type="RefSeq" id="WP_053430067.1">
    <property type="nucleotide sequence ID" value="NZ_CP040441.1"/>
</dbReference>
<evidence type="ECO:0000313" key="2">
    <source>
        <dbReference type="EMBL" id="KOO37471.1"/>
    </source>
</evidence>
<proteinExistence type="predicted"/>
<gene>
    <name evidence="2" type="ORF">AMD02_00380</name>
</gene>
<reference evidence="2" key="1">
    <citation type="submission" date="2015-08" db="EMBL/GenBank/DDBJ databases">
        <title>Complete DNA Sequence of Pseudomonas syringae pv. actinidiae, the Causal Agent of Kiwifruit Canker Disease.</title>
        <authorList>
            <person name="Rikkerink E.H.A."/>
            <person name="Fineran P.C."/>
        </authorList>
    </citation>
    <scope>NUCLEOTIDE SEQUENCE</scope>
    <source>
        <strain evidence="2">DSM 13666</strain>
    </source>
</reference>
<evidence type="ECO:0000256" key="1">
    <source>
        <dbReference type="SAM" id="SignalP"/>
    </source>
</evidence>
<accession>A0A0M0KF90</accession>
<feature type="signal peptide" evidence="1">
    <location>
        <begin position="1"/>
        <end position="27"/>
    </location>
</feature>
<comment type="caution">
    <text evidence="2">The sequence shown here is derived from an EMBL/GenBank/DDBJ whole genome shotgun (WGS) entry which is preliminary data.</text>
</comment>
<dbReference type="EMBL" id="LILD01000001">
    <property type="protein sequence ID" value="KOO37471.1"/>
    <property type="molecule type" value="Genomic_DNA"/>
</dbReference>
<protein>
    <submittedName>
        <fullName evidence="2">Uncharacterized protein</fullName>
    </submittedName>
</protein>
<dbReference type="GeneID" id="87599481"/>
<dbReference type="AlphaFoldDB" id="A0A0M0KF90"/>
<sequence length="209" mass="23362">MSKTRKLLFSGLLSATVAVAVFGTVSAHVDKPEVENELVTKTEAPSEVSINNYDTSDYVVEITEEELKRDSSSLRTHDFETEEPEVEDLSQIDESEIIYLDELSDEVSTDDISIAAVMNISQRISGGSRVVFNTQVRKIENSSVSWNLVWDSRGDARIGVVGADKKFYYLNDSNGSSVRTMRITKTQSYRFAIRNMSSSSATFSGWRDM</sequence>
<name>A0A0M0KF90_ALKHA</name>
<dbReference type="PATRIC" id="fig|136160.3.peg.248"/>
<organism evidence="2">
    <name type="scientific">Halalkalibacterium halodurans</name>
    <name type="common">Bacillus halodurans</name>
    <dbReference type="NCBI Taxonomy" id="86665"/>
    <lineage>
        <taxon>Bacteria</taxon>
        <taxon>Bacillati</taxon>
        <taxon>Bacillota</taxon>
        <taxon>Bacilli</taxon>
        <taxon>Bacillales</taxon>
        <taxon>Bacillaceae</taxon>
        <taxon>Halalkalibacterium (ex Joshi et al. 2022)</taxon>
    </lineage>
</organism>
<accession>A0A4Y7X0J4</accession>
<keyword evidence="1" id="KW-0732">Signal</keyword>
<feature type="chain" id="PRO_5044367119" evidence="1">
    <location>
        <begin position="28"/>
        <end position="209"/>
    </location>
</feature>